<evidence type="ECO:0000313" key="3">
    <source>
        <dbReference type="EMBL" id="PPK81349.1"/>
    </source>
</evidence>
<dbReference type="AlphaFoldDB" id="A0A2S6HU28"/>
<evidence type="ECO:0000313" key="4">
    <source>
        <dbReference type="Proteomes" id="UP000237749"/>
    </source>
</evidence>
<dbReference type="EMBL" id="PTJA01000004">
    <property type="protein sequence ID" value="PPK81349.1"/>
    <property type="molecule type" value="Genomic_DNA"/>
</dbReference>
<keyword evidence="1" id="KW-1133">Transmembrane helix</keyword>
<dbReference type="RefSeq" id="WP_104436445.1">
    <property type="nucleotide sequence ID" value="NZ_PTJA01000004.1"/>
</dbReference>
<dbReference type="InterPro" id="IPR012495">
    <property type="entry name" value="TadE-like_dom"/>
</dbReference>
<name>A0A2S6HU28_9FIRM</name>
<dbReference type="Proteomes" id="UP000237749">
    <property type="component" value="Unassembled WGS sequence"/>
</dbReference>
<keyword evidence="1" id="KW-0812">Transmembrane</keyword>
<keyword evidence="1" id="KW-0472">Membrane</keyword>
<reference evidence="3 4" key="1">
    <citation type="submission" date="2018-02" db="EMBL/GenBank/DDBJ databases">
        <title>Genomic Encyclopedia of Archaeal and Bacterial Type Strains, Phase II (KMG-II): from individual species to whole genera.</title>
        <authorList>
            <person name="Goeker M."/>
        </authorList>
    </citation>
    <scope>NUCLEOTIDE SEQUENCE [LARGE SCALE GENOMIC DNA]</scope>
    <source>
        <strain evidence="3 4">DSM 3808</strain>
    </source>
</reference>
<organism evidence="3 4">
    <name type="scientific">Lacrimispora xylanisolvens</name>
    <dbReference type="NCBI Taxonomy" id="384636"/>
    <lineage>
        <taxon>Bacteria</taxon>
        <taxon>Bacillati</taxon>
        <taxon>Bacillota</taxon>
        <taxon>Clostridia</taxon>
        <taxon>Lachnospirales</taxon>
        <taxon>Lachnospiraceae</taxon>
        <taxon>Lacrimispora</taxon>
    </lineage>
</organism>
<protein>
    <submittedName>
        <fullName evidence="3">TadE-like protein</fullName>
    </submittedName>
</protein>
<feature type="domain" description="TadE-like" evidence="2">
    <location>
        <begin position="12"/>
        <end position="47"/>
    </location>
</feature>
<evidence type="ECO:0000259" key="2">
    <source>
        <dbReference type="Pfam" id="PF07811"/>
    </source>
</evidence>
<accession>A0A2S6HU28</accession>
<feature type="transmembrane region" description="Helical" evidence="1">
    <location>
        <begin position="20"/>
        <end position="40"/>
    </location>
</feature>
<dbReference type="Pfam" id="PF07811">
    <property type="entry name" value="TadE"/>
    <property type="match status" value="1"/>
</dbReference>
<gene>
    <name evidence="3" type="ORF">BXY41_104150</name>
</gene>
<evidence type="ECO:0000256" key="1">
    <source>
        <dbReference type="SAM" id="Phobius"/>
    </source>
</evidence>
<sequence>MKCFLSLKQDNGQGMVEFALVFPIFIMIILFIIEVGWITYQQTVFDQSYQYSSWSVQASDFGDSDPLNTCPSSAVYTGNTVSDPLVERIKEASFWGFLPENLTVSDAKAVMKNVEKPFSVPGRTPADTITAISRTRYMDLNATLSYDIYPLTFLGRQVFGSRVTKEKKLSCIRVVSTQHRSE</sequence>
<keyword evidence="4" id="KW-1185">Reference proteome</keyword>
<comment type="caution">
    <text evidence="3">The sequence shown here is derived from an EMBL/GenBank/DDBJ whole genome shotgun (WGS) entry which is preliminary data.</text>
</comment>
<proteinExistence type="predicted"/>